<evidence type="ECO:0000313" key="1">
    <source>
        <dbReference type="EMBL" id="QDT76028.1"/>
    </source>
</evidence>
<dbReference type="OrthoDB" id="290810at2"/>
<accession>A0A517U5X0</accession>
<gene>
    <name evidence="1" type="ORF">I41_52730</name>
</gene>
<dbReference type="RefSeq" id="WP_145435782.1">
    <property type="nucleotide sequence ID" value="NZ_CP036339.1"/>
</dbReference>
<keyword evidence="2" id="KW-1185">Reference proteome</keyword>
<protein>
    <submittedName>
        <fullName evidence="1">Uncharacterized protein</fullName>
    </submittedName>
</protein>
<organism evidence="1 2">
    <name type="scientific">Lacipirellula limnantheis</name>
    <dbReference type="NCBI Taxonomy" id="2528024"/>
    <lineage>
        <taxon>Bacteria</taxon>
        <taxon>Pseudomonadati</taxon>
        <taxon>Planctomycetota</taxon>
        <taxon>Planctomycetia</taxon>
        <taxon>Pirellulales</taxon>
        <taxon>Lacipirellulaceae</taxon>
        <taxon>Lacipirellula</taxon>
    </lineage>
</organism>
<name>A0A517U5X0_9BACT</name>
<dbReference type="AlphaFoldDB" id="A0A517U5X0"/>
<dbReference type="EMBL" id="CP036339">
    <property type="protein sequence ID" value="QDT76028.1"/>
    <property type="molecule type" value="Genomic_DNA"/>
</dbReference>
<dbReference type="KEGG" id="llh:I41_52730"/>
<reference evidence="1 2" key="1">
    <citation type="submission" date="2019-02" db="EMBL/GenBank/DDBJ databases">
        <title>Deep-cultivation of Planctomycetes and their phenomic and genomic characterization uncovers novel biology.</title>
        <authorList>
            <person name="Wiegand S."/>
            <person name="Jogler M."/>
            <person name="Boedeker C."/>
            <person name="Pinto D."/>
            <person name="Vollmers J."/>
            <person name="Rivas-Marin E."/>
            <person name="Kohn T."/>
            <person name="Peeters S.H."/>
            <person name="Heuer A."/>
            <person name="Rast P."/>
            <person name="Oberbeckmann S."/>
            <person name="Bunk B."/>
            <person name="Jeske O."/>
            <person name="Meyerdierks A."/>
            <person name="Storesund J.E."/>
            <person name="Kallscheuer N."/>
            <person name="Luecker S."/>
            <person name="Lage O.M."/>
            <person name="Pohl T."/>
            <person name="Merkel B.J."/>
            <person name="Hornburger P."/>
            <person name="Mueller R.-W."/>
            <person name="Bruemmer F."/>
            <person name="Labrenz M."/>
            <person name="Spormann A.M."/>
            <person name="Op den Camp H."/>
            <person name="Overmann J."/>
            <person name="Amann R."/>
            <person name="Jetten M.S.M."/>
            <person name="Mascher T."/>
            <person name="Medema M.H."/>
            <person name="Devos D.P."/>
            <person name="Kaster A.-K."/>
            <person name="Ovreas L."/>
            <person name="Rohde M."/>
            <person name="Galperin M.Y."/>
            <person name="Jogler C."/>
        </authorList>
    </citation>
    <scope>NUCLEOTIDE SEQUENCE [LARGE SCALE GENOMIC DNA]</scope>
    <source>
        <strain evidence="1 2">I41</strain>
    </source>
</reference>
<sequence length="60" mass="6519">MIQTSNVSEKVSKKALAQAEFAKLLAAAETRGFHGTASITLSVQDGHIQHLRVAVDRMVR</sequence>
<proteinExistence type="predicted"/>
<dbReference type="Proteomes" id="UP000317909">
    <property type="component" value="Chromosome"/>
</dbReference>
<evidence type="ECO:0000313" key="2">
    <source>
        <dbReference type="Proteomes" id="UP000317909"/>
    </source>
</evidence>